<dbReference type="PROSITE" id="PS00301">
    <property type="entry name" value="G_TR_1"/>
    <property type="match status" value="1"/>
</dbReference>
<dbReference type="Gene3D" id="2.130.10.10">
    <property type="entry name" value="YVTN repeat-like/Quinoprotein amine dehydrogenase"/>
    <property type="match status" value="2"/>
</dbReference>
<dbReference type="GO" id="GO:0005730">
    <property type="term" value="C:nucleolus"/>
    <property type="evidence" value="ECO:0007669"/>
    <property type="project" value="InterPro"/>
</dbReference>
<dbReference type="PANTHER" id="PTHR43512">
    <property type="entry name" value="TRANSLATION FACTOR GUF1-RELATED"/>
    <property type="match status" value="1"/>
</dbReference>
<keyword evidence="7 10" id="KW-0648">Protein biosynthesis</keyword>
<dbReference type="InterPro" id="IPR035654">
    <property type="entry name" value="LepA_IV"/>
</dbReference>
<dbReference type="InterPro" id="IPR035647">
    <property type="entry name" value="EFG_III/V"/>
</dbReference>
<evidence type="ECO:0000256" key="10">
    <source>
        <dbReference type="HAMAP-Rule" id="MF_03137"/>
    </source>
</evidence>
<feature type="repeat" description="WD" evidence="11">
    <location>
        <begin position="778"/>
        <end position="811"/>
    </location>
</feature>
<dbReference type="InterPro" id="IPR038363">
    <property type="entry name" value="LepA_C_sf"/>
</dbReference>
<dbReference type="InterPro" id="IPR018983">
    <property type="entry name" value="U3_snoRNA-assocProt_15_C"/>
</dbReference>
<dbReference type="Pfam" id="PF00400">
    <property type="entry name" value="WD40"/>
    <property type="match status" value="2"/>
</dbReference>
<feature type="binding site" evidence="10">
    <location>
        <begin position="112"/>
        <end position="115"/>
    </location>
    <ligand>
        <name>GTP</name>
        <dbReference type="ChEBI" id="CHEBI:37565"/>
    </ligand>
</feature>
<comment type="similarity">
    <text evidence="1">Belongs to the TRAFAC class translation factor GTPase superfamily. Classic translation factor GTPase family. LepA subfamily.</text>
</comment>
<proteinExistence type="inferred from homology"/>
<evidence type="ECO:0000256" key="4">
    <source>
        <dbReference type="ARBA" id="ARBA00022741"/>
    </source>
</evidence>
<dbReference type="EMBL" id="JAQGDS010000010">
    <property type="protein sequence ID" value="KAJ6257913.1"/>
    <property type="molecule type" value="Genomic_DNA"/>
</dbReference>
<keyword evidence="4 10" id="KW-0547">Nucleotide-binding</keyword>
<feature type="region of interest" description="Disordered" evidence="12">
    <location>
        <begin position="588"/>
        <end position="615"/>
    </location>
</feature>
<dbReference type="Proteomes" id="UP001221413">
    <property type="component" value="Unassembled WGS sequence"/>
</dbReference>
<evidence type="ECO:0000256" key="11">
    <source>
        <dbReference type="PROSITE-ProRule" id="PRU00221"/>
    </source>
</evidence>
<dbReference type="GO" id="GO:0097177">
    <property type="term" value="F:mitochondrial ribosome binding"/>
    <property type="evidence" value="ECO:0007669"/>
    <property type="project" value="TreeGrafter"/>
</dbReference>
<dbReference type="Gene3D" id="3.30.70.240">
    <property type="match status" value="1"/>
</dbReference>
<dbReference type="CDD" id="cd00200">
    <property type="entry name" value="WD40"/>
    <property type="match status" value="1"/>
</dbReference>
<dbReference type="InterPro" id="IPR006297">
    <property type="entry name" value="EF-4"/>
</dbReference>
<dbReference type="InterPro" id="IPR000795">
    <property type="entry name" value="T_Tr_GTP-bd_dom"/>
</dbReference>
<dbReference type="PROSITE" id="PS00678">
    <property type="entry name" value="WD_REPEATS_1"/>
    <property type="match status" value="1"/>
</dbReference>
<dbReference type="FunFam" id="3.30.70.2570:FF:000001">
    <property type="entry name" value="Translation factor GUF1, mitochondrial"/>
    <property type="match status" value="1"/>
</dbReference>
<comment type="function">
    <text evidence="10">Promotes mitochondrial protein synthesis. May act as a fidelity factor of the translation reaction, by catalyzing a one-codon backward translocation of tRNAs on improperly translocated ribosomes. Binds to mitochondrial ribosomes in a GTP-dependent manner.</text>
</comment>
<dbReference type="PANTHER" id="PTHR43512:SF7">
    <property type="entry name" value="TRANSLATION FACTOR GUF1, MITOCHONDRIAL"/>
    <property type="match status" value="1"/>
</dbReference>
<dbReference type="GO" id="GO:0005525">
    <property type="term" value="F:GTP binding"/>
    <property type="evidence" value="ECO:0007669"/>
    <property type="project" value="UniProtKB-UniRule"/>
</dbReference>
<keyword evidence="3" id="KW-0677">Repeat</keyword>
<evidence type="ECO:0000256" key="7">
    <source>
        <dbReference type="ARBA" id="ARBA00022917"/>
    </source>
</evidence>
<gene>
    <name evidence="14" type="ORF">Dda_7703</name>
</gene>
<evidence type="ECO:0000256" key="3">
    <source>
        <dbReference type="ARBA" id="ARBA00022737"/>
    </source>
</evidence>
<evidence type="ECO:0000256" key="6">
    <source>
        <dbReference type="ARBA" id="ARBA00022801"/>
    </source>
</evidence>
<dbReference type="FunFam" id="3.30.70.240:FF:000007">
    <property type="entry name" value="Translation factor GUF1, mitochondrial"/>
    <property type="match status" value="1"/>
</dbReference>
<dbReference type="SUPFAM" id="SSF50447">
    <property type="entry name" value="Translation proteins"/>
    <property type="match status" value="1"/>
</dbReference>
<reference evidence="14" key="1">
    <citation type="submission" date="2023-01" db="EMBL/GenBank/DDBJ databases">
        <title>The chitinases involved in constricting ring structure development in the nematode-trapping fungus Drechslerella dactyloides.</title>
        <authorList>
            <person name="Wang R."/>
            <person name="Zhang L."/>
            <person name="Tang P."/>
            <person name="Li S."/>
            <person name="Liang L."/>
        </authorList>
    </citation>
    <scope>NUCLEOTIDE SEQUENCE</scope>
    <source>
        <strain evidence="14">YMF1.00031</strain>
    </source>
</reference>
<keyword evidence="8 10" id="KW-0496">Mitochondrion</keyword>
<evidence type="ECO:0000313" key="14">
    <source>
        <dbReference type="EMBL" id="KAJ6257913.1"/>
    </source>
</evidence>
<dbReference type="GO" id="GO:0006364">
    <property type="term" value="P:rRNA processing"/>
    <property type="evidence" value="ECO:0007669"/>
    <property type="project" value="InterPro"/>
</dbReference>
<evidence type="ECO:0000256" key="5">
    <source>
        <dbReference type="ARBA" id="ARBA00022792"/>
    </source>
</evidence>
<dbReference type="GO" id="GO:0003924">
    <property type="term" value="F:GTPase activity"/>
    <property type="evidence" value="ECO:0007669"/>
    <property type="project" value="UniProtKB-UniRule"/>
</dbReference>
<evidence type="ECO:0000256" key="1">
    <source>
        <dbReference type="ARBA" id="ARBA00005454"/>
    </source>
</evidence>
<dbReference type="Gene3D" id="3.40.50.300">
    <property type="entry name" value="P-loop containing nucleotide triphosphate hydrolases"/>
    <property type="match status" value="1"/>
</dbReference>
<keyword evidence="2 11" id="KW-0853">WD repeat</keyword>
<dbReference type="InterPro" id="IPR027417">
    <property type="entry name" value="P-loop_NTPase"/>
</dbReference>
<protein>
    <submittedName>
        <fullName evidence="14">Translation factor guf1 mitochondrial</fullName>
    </submittedName>
</protein>
<evidence type="ECO:0000313" key="15">
    <source>
        <dbReference type="Proteomes" id="UP001221413"/>
    </source>
</evidence>
<dbReference type="SMART" id="SM00320">
    <property type="entry name" value="WD40"/>
    <property type="match status" value="7"/>
</dbReference>
<name>A0AAD6ISN4_DREDA</name>
<keyword evidence="6 10" id="KW-0378">Hydrolase</keyword>
<dbReference type="Pfam" id="PF00009">
    <property type="entry name" value="GTP_EFTU"/>
    <property type="match status" value="1"/>
</dbReference>
<dbReference type="CDD" id="cd03699">
    <property type="entry name" value="EF4_II"/>
    <property type="match status" value="1"/>
</dbReference>
<feature type="compositionally biased region" description="Low complexity" evidence="12">
    <location>
        <begin position="604"/>
        <end position="615"/>
    </location>
</feature>
<dbReference type="CDD" id="cd03709">
    <property type="entry name" value="lepA_C"/>
    <property type="match status" value="1"/>
</dbReference>
<keyword evidence="9 10" id="KW-0342">GTP-binding</keyword>
<keyword evidence="5 10" id="KW-0999">Mitochondrion inner membrane</keyword>
<dbReference type="HAMAP" id="MF_00071">
    <property type="entry name" value="LepA"/>
    <property type="match status" value="1"/>
</dbReference>
<dbReference type="InterPro" id="IPR013842">
    <property type="entry name" value="LepA_CTD"/>
</dbReference>
<feature type="binding site" evidence="10">
    <location>
        <begin position="58"/>
        <end position="62"/>
    </location>
    <ligand>
        <name>GTP</name>
        <dbReference type="ChEBI" id="CHEBI:37565"/>
    </ligand>
</feature>
<evidence type="ECO:0000256" key="12">
    <source>
        <dbReference type="SAM" id="MobiDB-lite"/>
    </source>
</evidence>
<organism evidence="14 15">
    <name type="scientific">Drechslerella dactyloides</name>
    <name type="common">Nematode-trapping fungus</name>
    <name type="synonym">Arthrobotrys dactyloides</name>
    <dbReference type="NCBI Taxonomy" id="74499"/>
    <lineage>
        <taxon>Eukaryota</taxon>
        <taxon>Fungi</taxon>
        <taxon>Dikarya</taxon>
        <taxon>Ascomycota</taxon>
        <taxon>Pezizomycotina</taxon>
        <taxon>Orbiliomycetes</taxon>
        <taxon>Orbiliales</taxon>
        <taxon>Orbiliaceae</taxon>
        <taxon>Drechslerella</taxon>
    </lineage>
</organism>
<dbReference type="PROSITE" id="PS50082">
    <property type="entry name" value="WD_REPEATS_2"/>
    <property type="match status" value="2"/>
</dbReference>
<dbReference type="PRINTS" id="PR00320">
    <property type="entry name" value="GPROTEINBRPT"/>
</dbReference>
<comment type="catalytic activity">
    <reaction evidence="10">
        <text>GTP + H2O = GDP + phosphate + H(+)</text>
        <dbReference type="Rhea" id="RHEA:19669"/>
        <dbReference type="ChEBI" id="CHEBI:15377"/>
        <dbReference type="ChEBI" id="CHEBI:15378"/>
        <dbReference type="ChEBI" id="CHEBI:37565"/>
        <dbReference type="ChEBI" id="CHEBI:43474"/>
        <dbReference type="ChEBI" id="CHEBI:58189"/>
        <dbReference type="EC" id="3.6.5.n1"/>
    </reaction>
</comment>
<accession>A0AAD6ISN4</accession>
<dbReference type="Gene3D" id="3.30.70.2570">
    <property type="entry name" value="Elongation factor 4, C-terminal domain"/>
    <property type="match status" value="1"/>
</dbReference>
<dbReference type="GO" id="GO:0005743">
    <property type="term" value="C:mitochondrial inner membrane"/>
    <property type="evidence" value="ECO:0007669"/>
    <property type="project" value="UniProtKB-SubCell"/>
</dbReference>
<evidence type="ECO:0000256" key="9">
    <source>
        <dbReference type="ARBA" id="ARBA00023134"/>
    </source>
</evidence>
<dbReference type="SUPFAM" id="SSF50978">
    <property type="entry name" value="WD40 repeat-like"/>
    <property type="match status" value="1"/>
</dbReference>
<dbReference type="SUPFAM" id="SSF54980">
    <property type="entry name" value="EF-G C-terminal domain-like"/>
    <property type="match status" value="2"/>
</dbReference>
<dbReference type="Gene3D" id="3.30.70.870">
    <property type="entry name" value="Elongation Factor G (Translational Gtpase), domain 3"/>
    <property type="match status" value="1"/>
</dbReference>
<dbReference type="Pfam" id="PF09384">
    <property type="entry name" value="UTP15_C"/>
    <property type="match status" value="1"/>
</dbReference>
<feature type="repeat" description="WD" evidence="11">
    <location>
        <begin position="735"/>
        <end position="777"/>
    </location>
</feature>
<dbReference type="PROSITE" id="PS50294">
    <property type="entry name" value="WD_REPEATS_REGION"/>
    <property type="match status" value="2"/>
</dbReference>
<dbReference type="GO" id="GO:0005759">
    <property type="term" value="C:mitochondrial matrix"/>
    <property type="evidence" value="ECO:0007669"/>
    <property type="project" value="UniProtKB-UniRule"/>
</dbReference>
<evidence type="ECO:0000256" key="2">
    <source>
        <dbReference type="ARBA" id="ARBA00022574"/>
    </source>
</evidence>
<dbReference type="GO" id="GO:0006412">
    <property type="term" value="P:translation"/>
    <property type="evidence" value="ECO:0007669"/>
    <property type="project" value="UniProtKB-KW"/>
</dbReference>
<dbReference type="InterPro" id="IPR015943">
    <property type="entry name" value="WD40/YVTN_repeat-like_dom_sf"/>
</dbReference>
<dbReference type="PRINTS" id="PR00315">
    <property type="entry name" value="ELONGATNFCT"/>
</dbReference>
<evidence type="ECO:0000256" key="8">
    <source>
        <dbReference type="ARBA" id="ARBA00023128"/>
    </source>
</evidence>
<dbReference type="InterPro" id="IPR000640">
    <property type="entry name" value="EFG_V-like"/>
</dbReference>
<dbReference type="Pfam" id="PF06421">
    <property type="entry name" value="LepA_C"/>
    <property type="match status" value="1"/>
</dbReference>
<keyword evidence="10" id="KW-0472">Membrane</keyword>
<dbReference type="InterPro" id="IPR036322">
    <property type="entry name" value="WD40_repeat_dom_sf"/>
</dbReference>
<dbReference type="Pfam" id="PF00679">
    <property type="entry name" value="EFG_C"/>
    <property type="match status" value="1"/>
</dbReference>
<comment type="caution">
    <text evidence="14">The sequence shown here is derived from an EMBL/GenBank/DDBJ whole genome shotgun (WGS) entry which is preliminary data.</text>
</comment>
<dbReference type="SUPFAM" id="SSF52540">
    <property type="entry name" value="P-loop containing nucleoside triphosphate hydrolases"/>
    <property type="match status" value="1"/>
</dbReference>
<dbReference type="FunFam" id="2.40.30.10:FF:000015">
    <property type="entry name" value="Translation factor GUF1, mitochondrial"/>
    <property type="match status" value="1"/>
</dbReference>
<evidence type="ECO:0000259" key="13">
    <source>
        <dbReference type="PROSITE" id="PS51722"/>
    </source>
</evidence>
<feature type="domain" description="Tr-type G" evidence="13">
    <location>
        <begin position="1"/>
        <end position="163"/>
    </location>
</feature>
<dbReference type="InterPro" id="IPR009000">
    <property type="entry name" value="Transl_B-barrel_sf"/>
</dbReference>
<dbReference type="InterPro" id="IPR020472">
    <property type="entry name" value="WD40_PAC1"/>
</dbReference>
<comment type="similarity">
    <text evidence="10">Belongs to the GTP-binding elongation factor family. LepA subfamily.</text>
</comment>
<dbReference type="InterPro" id="IPR031157">
    <property type="entry name" value="G_TR_CS"/>
</dbReference>
<sequence>MRLSDRLLELTGTIQPGGSAQVLDKLDVERERGITVKAQTCTMLYNHRGADYLLHLVDTPGHVDFRAEVSRSYASCNGALLVVDASQGVQAQTVANFYLAFAQGLSMIPVINKVDLPHAEPERAIEQLASSFELEDPVLVSAKTGVNVAQVLPAVIERVPPPEGSPDKPLRMLLIDSWYSTYKGVVLLVRVFDGVVRPGDQIMSMGSKLKYFVGELGIQYPTEVSTGALRAGQVGYMYFNPGMKTISDAKLGDTFCHVGKEVEPFRGFEEPQPMVFVGAFPTNQDEFEKLEESINQLTLNDRSVTIAKESSHALGLGWRLGFLGTLHCSVFEDRLRQEFGGSQLLITAPTVPFKIVWRDIKSSKTRGETIITNPSLYPDEDVVRTKLEEIQEPFVLATITVPVEPAEFLGNVIELCQENRGEQVELSFFATQVILKYKLPLLQLVDDLFGKLKSVTKGYATLDYEDAGYHKSDIVKLELLVNKEPVDAIAQLCHRSQAERLGRMWVQRFKQFVDRQLFAVVIQAAIGKKVLARETIQPYRKDVTAKLYGGDHTRRKKLLEKQKAGKKKLRAIGNVIIDQSAFHGFLARTPDGSAPAKSKKKNKTPGSTSPPTTTTTMAAPAQHIQPVKLAALPAALTPDNRYWRTYKSPLLINSYAAITHTTFAPTAPHDLVVSSATRVQIFSSKTRAVSKTIARFKDTVYSANIRADGKILVAGDATGLIQIFDVGSRVILRSFDHHKQPVQTTLFSPTSLTTLMSASDDTTVRLWDIPSHEPTHIFNGHADYVRTGAFLPGASGTVISGSYDGTVKLWDPRISTASASGGCVMTFTHAHAVESVVPMAGGTTILSAAGSTLNVLDVVAAKALRQLSNHQKTITGIVTAGANRVLSAGLDGHVKVYETREWKVVHGFKYPEPVLCLGVSPDDKHLVVGMANGMLSIKTRASGAQKMDVLGEIGRLAELGIDEAIRREKKTRSKNYQRKIRGVDYKGGAEDIVIMDKDRKRKLKKWEKAFMRSNYTEALDEVLLIKDPVVPYNALTALKHQSALRAALQGRTEETLQPILKYLTKYLQDPRFFNLLADVTMLLLDLYAASFGQSKAIDGLVVKLYERVNDEVRKSKGATERGPGAFSPKPDCHWNLYSSPTFSPSPSSISTAVKAFFIMAEIDQDHYCINSAASDRPHADATTSTPNEDTDYHIQIVGHRKFRPRYHQDENQPAKEDLHFFYEELPADYQSDDAADYANKSDDDIEGKELLDEFGDNEDEMQGDAYSGVYFEEDLFQPHLADGEHEPKLTLTFKRAEALAESVAKLPALSQGAASHEEHARSLLLEAKLQEVNIFVRDLILRMKDCLRLNKELREGTVAYSKWSVEVVCQDHDILDIVMSYGRVHSWLVDKNFGKNVGLLSDIVAENRRPLTIEKLMKGWDTYSMKCSDFDTKCFRLPVKLLPPGKPTMALAFMANMHIRQDPRALGIIRFSGLYHYIPIEEKGVESIDFHAIRK</sequence>
<dbReference type="GO" id="GO:0045727">
    <property type="term" value="P:positive regulation of translation"/>
    <property type="evidence" value="ECO:0007669"/>
    <property type="project" value="UniProtKB-UniRule"/>
</dbReference>
<dbReference type="PROSITE" id="PS51722">
    <property type="entry name" value="G_TR_2"/>
    <property type="match status" value="1"/>
</dbReference>
<dbReference type="InterPro" id="IPR001680">
    <property type="entry name" value="WD40_rpt"/>
</dbReference>
<keyword evidence="15" id="KW-1185">Reference proteome</keyword>
<dbReference type="NCBIfam" id="TIGR01393">
    <property type="entry name" value="lepA"/>
    <property type="match status" value="1"/>
</dbReference>
<dbReference type="Gene3D" id="2.40.30.10">
    <property type="entry name" value="Translation factors"/>
    <property type="match status" value="1"/>
</dbReference>
<dbReference type="FunFam" id="3.30.70.870:FF:000004">
    <property type="entry name" value="Translation factor GUF1, mitochondrial"/>
    <property type="match status" value="1"/>
</dbReference>
<dbReference type="InterPro" id="IPR019775">
    <property type="entry name" value="WD40_repeat_CS"/>
</dbReference>
<comment type="caution">
    <text evidence="10">Lacks conserved residue(s) required for the propagation of feature annotation.</text>
</comment>
<comment type="subcellular location">
    <subcellularLocation>
        <location evidence="10">Mitochondrion inner membrane</location>
        <topology evidence="10">Peripheral membrane protein</topology>
        <orientation evidence="10">Matrix side</orientation>
    </subcellularLocation>
</comment>